<reference evidence="2" key="1">
    <citation type="submission" date="2014-04" db="EMBL/GenBank/DDBJ databases">
        <title>Evolutionary Origins and Diversification of the Mycorrhizal Mutualists.</title>
        <authorList>
            <consortium name="DOE Joint Genome Institute"/>
            <consortium name="Mycorrhizal Genomics Consortium"/>
            <person name="Kohler A."/>
            <person name="Kuo A."/>
            <person name="Nagy L.G."/>
            <person name="Floudas D."/>
            <person name="Copeland A."/>
            <person name="Barry K.W."/>
            <person name="Cichocki N."/>
            <person name="Veneault-Fourrey C."/>
            <person name="LaButti K."/>
            <person name="Lindquist E.A."/>
            <person name="Lipzen A."/>
            <person name="Lundell T."/>
            <person name="Morin E."/>
            <person name="Murat C."/>
            <person name="Riley R."/>
            <person name="Ohm R."/>
            <person name="Sun H."/>
            <person name="Tunlid A."/>
            <person name="Henrissat B."/>
            <person name="Grigoriev I.V."/>
            <person name="Hibbett D.S."/>
            <person name="Martin F."/>
        </authorList>
    </citation>
    <scope>NUCLEOTIDE SEQUENCE [LARGE SCALE GENOMIC DNA]</scope>
    <source>
        <strain evidence="2">FD-334 SS-4</strain>
    </source>
</reference>
<proteinExistence type="predicted"/>
<protein>
    <submittedName>
        <fullName evidence="1">Uncharacterized protein</fullName>
    </submittedName>
</protein>
<keyword evidence="2" id="KW-1185">Reference proteome</keyword>
<dbReference type="EMBL" id="KN817620">
    <property type="protein sequence ID" value="KJA16481.1"/>
    <property type="molecule type" value="Genomic_DNA"/>
</dbReference>
<dbReference type="Proteomes" id="UP000054270">
    <property type="component" value="Unassembled WGS sequence"/>
</dbReference>
<evidence type="ECO:0000313" key="1">
    <source>
        <dbReference type="EMBL" id="KJA16481.1"/>
    </source>
</evidence>
<name>A0A0D2NIQ1_HYPSF</name>
<sequence>MGNECLRRCRICRALGGNRLSICAVLGKLSCERKAKKERYDQRPAERMEMSRLHRGLSCHTCHSRCPPNSCLSQGTSMPRGK</sequence>
<organism evidence="1 2">
    <name type="scientific">Hypholoma sublateritium (strain FD-334 SS-4)</name>
    <dbReference type="NCBI Taxonomy" id="945553"/>
    <lineage>
        <taxon>Eukaryota</taxon>
        <taxon>Fungi</taxon>
        <taxon>Dikarya</taxon>
        <taxon>Basidiomycota</taxon>
        <taxon>Agaricomycotina</taxon>
        <taxon>Agaricomycetes</taxon>
        <taxon>Agaricomycetidae</taxon>
        <taxon>Agaricales</taxon>
        <taxon>Agaricineae</taxon>
        <taxon>Strophariaceae</taxon>
        <taxon>Hypholoma</taxon>
    </lineage>
</organism>
<accession>A0A0D2NIQ1</accession>
<evidence type="ECO:0000313" key="2">
    <source>
        <dbReference type="Proteomes" id="UP000054270"/>
    </source>
</evidence>
<gene>
    <name evidence="1" type="ORF">HYPSUDRAFT_290313</name>
</gene>
<dbReference type="AlphaFoldDB" id="A0A0D2NIQ1"/>